<comment type="caution">
    <text evidence="2">The sequence shown here is derived from an EMBL/GenBank/DDBJ whole genome shotgun (WGS) entry which is preliminary data.</text>
</comment>
<protein>
    <submittedName>
        <fullName evidence="2">Uncharacterized protein</fullName>
    </submittedName>
</protein>
<feature type="transmembrane region" description="Helical" evidence="1">
    <location>
        <begin position="7"/>
        <end position="29"/>
    </location>
</feature>
<sequence length="33" mass="3467">MDESLRVMLAIGATATVAAGAFFAIRFIVGFYG</sequence>
<keyword evidence="1" id="KW-0812">Transmembrane</keyword>
<evidence type="ECO:0000313" key="2">
    <source>
        <dbReference type="EMBL" id="MET4719478.1"/>
    </source>
</evidence>
<name>A0ABV2RRC3_BRAJP</name>
<keyword evidence="3" id="KW-1185">Reference proteome</keyword>
<keyword evidence="1" id="KW-0472">Membrane</keyword>
<accession>A0ABV2RRC3</accession>
<evidence type="ECO:0000256" key="1">
    <source>
        <dbReference type="SAM" id="Phobius"/>
    </source>
</evidence>
<gene>
    <name evidence="2" type="ORF">ABIF63_003584</name>
</gene>
<dbReference type="Proteomes" id="UP001549291">
    <property type="component" value="Unassembled WGS sequence"/>
</dbReference>
<keyword evidence="1" id="KW-1133">Transmembrane helix</keyword>
<dbReference type="EMBL" id="JBEPTQ010000002">
    <property type="protein sequence ID" value="MET4719478.1"/>
    <property type="molecule type" value="Genomic_DNA"/>
</dbReference>
<reference evidence="2 3" key="1">
    <citation type="submission" date="2024-06" db="EMBL/GenBank/DDBJ databases">
        <title>Genomic Encyclopedia of Type Strains, Phase V (KMG-V): Genome sequencing to study the core and pangenomes of soil and plant-associated prokaryotes.</title>
        <authorList>
            <person name="Whitman W."/>
        </authorList>
    </citation>
    <scope>NUCLEOTIDE SEQUENCE [LARGE SCALE GENOMIC DNA]</scope>
    <source>
        <strain evidence="2 3">USDA 160</strain>
    </source>
</reference>
<evidence type="ECO:0000313" key="3">
    <source>
        <dbReference type="Proteomes" id="UP001549291"/>
    </source>
</evidence>
<organism evidence="2 3">
    <name type="scientific">Bradyrhizobium japonicum</name>
    <dbReference type="NCBI Taxonomy" id="375"/>
    <lineage>
        <taxon>Bacteria</taxon>
        <taxon>Pseudomonadati</taxon>
        <taxon>Pseudomonadota</taxon>
        <taxon>Alphaproteobacteria</taxon>
        <taxon>Hyphomicrobiales</taxon>
        <taxon>Nitrobacteraceae</taxon>
        <taxon>Bradyrhizobium</taxon>
    </lineage>
</organism>
<proteinExistence type="predicted"/>